<accession>A0ABR2GG69</accession>
<dbReference type="EMBL" id="JBBPBM010000001">
    <property type="protein sequence ID" value="KAK8601264.1"/>
    <property type="molecule type" value="Genomic_DNA"/>
</dbReference>
<organism evidence="4 5">
    <name type="scientific">Hibiscus sabdariffa</name>
    <name type="common">roselle</name>
    <dbReference type="NCBI Taxonomy" id="183260"/>
    <lineage>
        <taxon>Eukaryota</taxon>
        <taxon>Viridiplantae</taxon>
        <taxon>Streptophyta</taxon>
        <taxon>Embryophyta</taxon>
        <taxon>Tracheophyta</taxon>
        <taxon>Spermatophyta</taxon>
        <taxon>Magnoliopsida</taxon>
        <taxon>eudicotyledons</taxon>
        <taxon>Gunneridae</taxon>
        <taxon>Pentapetalae</taxon>
        <taxon>rosids</taxon>
        <taxon>malvids</taxon>
        <taxon>Malvales</taxon>
        <taxon>Malvaceae</taxon>
        <taxon>Malvoideae</taxon>
        <taxon>Hibiscus</taxon>
    </lineage>
</organism>
<dbReference type="Proteomes" id="UP001472677">
    <property type="component" value="Unassembled WGS sequence"/>
</dbReference>
<feature type="domain" description="26S proteasome non-ATPase regulatory subunit 1/RPN2 N-terminal" evidence="3">
    <location>
        <begin position="13"/>
        <end position="95"/>
    </location>
</feature>
<keyword evidence="2" id="KW-0732">Signal</keyword>
<gene>
    <name evidence="4" type="ORF">V6N12_051103</name>
</gene>
<keyword evidence="5" id="KW-1185">Reference proteome</keyword>
<evidence type="ECO:0000259" key="3">
    <source>
        <dbReference type="Pfam" id="PF21505"/>
    </source>
</evidence>
<protein>
    <recommendedName>
        <fullName evidence="3">26S proteasome non-ATPase regulatory subunit 1/RPN2 N-terminal domain-containing protein</fullName>
    </recommendedName>
</protein>
<dbReference type="InterPro" id="IPR048570">
    <property type="entry name" value="PSMD1_RPN2_N"/>
</dbReference>
<dbReference type="PANTHER" id="PTHR10943:SF2">
    <property type="entry name" value="26S PROTEASOME NON-ATPASE REGULATORY SUBUNIT 1"/>
    <property type="match status" value="1"/>
</dbReference>
<evidence type="ECO:0000256" key="1">
    <source>
        <dbReference type="ARBA" id="ARBA00022737"/>
    </source>
</evidence>
<proteinExistence type="predicted"/>
<evidence type="ECO:0000313" key="5">
    <source>
        <dbReference type="Proteomes" id="UP001472677"/>
    </source>
</evidence>
<sequence>MIHCLILLEFTLLFYVYEDSDYVYTLLAKTIDEYDVLWFKAVKTSDEATTVDLRLEAIVERILNQCIMDGKYKQAMAIAIECWRLDKLEEAITRKRIEPGDTKTV</sequence>
<evidence type="ECO:0000256" key="2">
    <source>
        <dbReference type="SAM" id="SignalP"/>
    </source>
</evidence>
<reference evidence="4 5" key="1">
    <citation type="journal article" date="2024" name="G3 (Bethesda)">
        <title>Genome assembly of Hibiscus sabdariffa L. provides insights into metabolisms of medicinal natural products.</title>
        <authorList>
            <person name="Kim T."/>
        </authorList>
    </citation>
    <scope>NUCLEOTIDE SEQUENCE [LARGE SCALE GENOMIC DNA]</scope>
    <source>
        <strain evidence="4">TK-2024</strain>
        <tissue evidence="4">Old leaves</tissue>
    </source>
</reference>
<evidence type="ECO:0000313" key="4">
    <source>
        <dbReference type="EMBL" id="KAK8601264.1"/>
    </source>
</evidence>
<dbReference type="PANTHER" id="PTHR10943">
    <property type="entry name" value="26S PROTEASOME NON-ATPASE REGULATORY SUBUNIT"/>
    <property type="match status" value="1"/>
</dbReference>
<name>A0ABR2GG69_9ROSI</name>
<comment type="caution">
    <text evidence="4">The sequence shown here is derived from an EMBL/GenBank/DDBJ whole genome shotgun (WGS) entry which is preliminary data.</text>
</comment>
<feature type="signal peptide" evidence="2">
    <location>
        <begin position="1"/>
        <end position="18"/>
    </location>
</feature>
<feature type="chain" id="PRO_5045123474" description="26S proteasome non-ATPase regulatory subunit 1/RPN2 N-terminal domain-containing protein" evidence="2">
    <location>
        <begin position="19"/>
        <end position="105"/>
    </location>
</feature>
<keyword evidence="1" id="KW-0677">Repeat</keyword>
<dbReference type="Pfam" id="PF21505">
    <property type="entry name" value="RPN2_N"/>
    <property type="match status" value="1"/>
</dbReference>